<gene>
    <name evidence="2" type="ORF">BWY04_01195</name>
</gene>
<reference evidence="2" key="1">
    <citation type="submission" date="2017-02" db="EMBL/GenBank/DDBJ databases">
        <title>Delving into the versatile metabolic prowess of the omnipresent phylum Bacteroidetes.</title>
        <authorList>
            <person name="Nobu M.K."/>
            <person name="Mei R."/>
            <person name="Narihiro T."/>
            <person name="Kuroda K."/>
            <person name="Liu W.-T."/>
        </authorList>
    </citation>
    <scope>NUCLEOTIDE SEQUENCE</scope>
    <source>
        <strain evidence="2">ADurb.Bin160</strain>
    </source>
</reference>
<keyword evidence="1" id="KW-1133">Transmembrane helix</keyword>
<sequence length="53" mass="6201">MLKEINKNRDFSNKMYSFVAGFPSFVKYGLEFANTLIILILIYLYFQNALSLT</sequence>
<dbReference type="EMBL" id="MWDB01000031">
    <property type="protein sequence ID" value="OQB40824.1"/>
    <property type="molecule type" value="Genomic_DNA"/>
</dbReference>
<comment type="caution">
    <text evidence="2">The sequence shown here is derived from an EMBL/GenBank/DDBJ whole genome shotgun (WGS) entry which is preliminary data.</text>
</comment>
<dbReference type="Proteomes" id="UP000485621">
    <property type="component" value="Unassembled WGS sequence"/>
</dbReference>
<evidence type="ECO:0000313" key="2">
    <source>
        <dbReference type="EMBL" id="OQB40824.1"/>
    </source>
</evidence>
<name>A0A1V5ZLK2_9BACT</name>
<evidence type="ECO:0000256" key="1">
    <source>
        <dbReference type="SAM" id="Phobius"/>
    </source>
</evidence>
<feature type="transmembrane region" description="Helical" evidence="1">
    <location>
        <begin position="25"/>
        <end position="46"/>
    </location>
</feature>
<accession>A0A1V5ZLK2</accession>
<protein>
    <submittedName>
        <fullName evidence="2">Uncharacterized protein</fullName>
    </submittedName>
</protein>
<keyword evidence="1" id="KW-0812">Transmembrane</keyword>
<dbReference type="AlphaFoldDB" id="A0A1V5ZLK2"/>
<keyword evidence="1" id="KW-0472">Membrane</keyword>
<organism evidence="2">
    <name type="scientific">candidate division CPR1 bacterium ADurb.Bin160</name>
    <dbReference type="NCBI Taxonomy" id="1852826"/>
    <lineage>
        <taxon>Bacteria</taxon>
        <taxon>candidate division CPR1</taxon>
    </lineage>
</organism>
<proteinExistence type="predicted"/>